<sequence length="153" mass="16208">MAFRVPDELPSVQTPPQLRATKAEAFTIDVPSGARIEHGTGGDDPLLTARWGEATVRVIVHREIGMMTVRDYGADMMGVVHASEPHVHIDHVEYGTLAGIDCAVVRGTADAFAVVAMCAALGANRVVVLGSVPIDDDHLADQVDVVLGSLRMA</sequence>
<dbReference type="EMBL" id="LDRT01000058">
    <property type="protein sequence ID" value="KTR94244.1"/>
    <property type="molecule type" value="Genomic_DNA"/>
</dbReference>
<name>A0A147EWQ9_MICTE</name>
<comment type="caution">
    <text evidence="2">The sequence shown here is derived from an EMBL/GenBank/DDBJ whole genome shotgun (WGS) entry which is preliminary data.</text>
</comment>
<dbReference type="AlphaFoldDB" id="A0A147EWQ9"/>
<evidence type="ECO:0000256" key="1">
    <source>
        <dbReference type="SAM" id="MobiDB-lite"/>
    </source>
</evidence>
<dbReference type="RefSeq" id="WP_058623847.1">
    <property type="nucleotide sequence ID" value="NZ_LDRT01000058.1"/>
</dbReference>
<organism evidence="2 3">
    <name type="scientific">Microbacterium testaceum</name>
    <name type="common">Aureobacterium testaceum</name>
    <name type="synonym">Brevibacterium testaceum</name>
    <dbReference type="NCBI Taxonomy" id="2033"/>
    <lineage>
        <taxon>Bacteria</taxon>
        <taxon>Bacillati</taxon>
        <taxon>Actinomycetota</taxon>
        <taxon>Actinomycetes</taxon>
        <taxon>Micrococcales</taxon>
        <taxon>Microbacteriaceae</taxon>
        <taxon>Microbacterium</taxon>
    </lineage>
</organism>
<evidence type="ECO:0000313" key="3">
    <source>
        <dbReference type="Proteomes" id="UP000075025"/>
    </source>
</evidence>
<dbReference type="OrthoDB" id="5065996at2"/>
<protein>
    <submittedName>
        <fullName evidence="2">Uncharacterized protein</fullName>
    </submittedName>
</protein>
<dbReference type="PATRIC" id="fig|2033.6.peg.3018"/>
<proteinExistence type="predicted"/>
<dbReference type="Proteomes" id="UP000075025">
    <property type="component" value="Unassembled WGS sequence"/>
</dbReference>
<gene>
    <name evidence="2" type="ORF">NS220_09600</name>
</gene>
<evidence type="ECO:0000313" key="2">
    <source>
        <dbReference type="EMBL" id="KTR94244.1"/>
    </source>
</evidence>
<accession>A0A147EWQ9</accession>
<feature type="region of interest" description="Disordered" evidence="1">
    <location>
        <begin position="1"/>
        <end position="20"/>
    </location>
</feature>
<reference evidence="2 3" key="1">
    <citation type="journal article" date="2016" name="Front. Microbiol.">
        <title>Genomic Resource of Rice Seed Associated Bacteria.</title>
        <authorList>
            <person name="Midha S."/>
            <person name="Bansal K."/>
            <person name="Sharma S."/>
            <person name="Kumar N."/>
            <person name="Patil P.P."/>
            <person name="Chaudhry V."/>
            <person name="Patil P.B."/>
        </authorList>
    </citation>
    <scope>NUCLEOTIDE SEQUENCE [LARGE SCALE GENOMIC DNA]</scope>
    <source>
        <strain evidence="2 3">NS220</strain>
    </source>
</reference>